<feature type="region of interest" description="Disordered" evidence="6">
    <location>
        <begin position="21"/>
        <end position="89"/>
    </location>
</feature>
<name>A0ABD3B711_9GENT</name>
<dbReference type="Pfam" id="PF00010">
    <property type="entry name" value="HLH"/>
    <property type="match status" value="1"/>
</dbReference>
<proteinExistence type="predicted"/>
<protein>
    <recommendedName>
        <fullName evidence="7">BHLH domain-containing protein</fullName>
    </recommendedName>
</protein>
<sequence>MAEGVGQEDSFVWENESWAFLNSDKSGGSDENPSNKLHHDSNNSNCPTPREAEAGARPSSRKRKARKGKQPATGGDDQVGKGVESDHEMHIWTERERRKKMRSMFSNLQALLPQLPSKADKSTIVDEAVNYIRSLQQTLQKLQKQKLEMLQGLTTINYDHRSLISPNKLLGTESSSREAFLADQGPSSYHQLMTNNPNPLVVPRYPTCFRTWAAPNMVLNVCGDKAQINICCPKKAGLFSAICYFLEKHKVEVLSAHVSSDHYRSMYMIQVHASGALDQFAEAFSLDDIFQLAIGDIMMYMSSLS</sequence>
<dbReference type="InterPro" id="IPR011598">
    <property type="entry name" value="bHLH_dom"/>
</dbReference>
<feature type="compositionally biased region" description="Basic residues" evidence="6">
    <location>
        <begin position="59"/>
        <end position="69"/>
    </location>
</feature>
<dbReference type="Gene3D" id="4.10.280.10">
    <property type="entry name" value="Helix-loop-helix DNA-binding domain"/>
    <property type="match status" value="1"/>
</dbReference>
<dbReference type="SUPFAM" id="SSF47459">
    <property type="entry name" value="HLH, helix-loop-helix DNA-binding domain"/>
    <property type="match status" value="1"/>
</dbReference>
<evidence type="ECO:0000313" key="9">
    <source>
        <dbReference type="Proteomes" id="UP001630127"/>
    </source>
</evidence>
<dbReference type="AlphaFoldDB" id="A0ABD3B711"/>
<dbReference type="PANTHER" id="PTHR46772:SF8">
    <property type="entry name" value="TRANSCRIPTION FACTOR BHLH95"/>
    <property type="match status" value="1"/>
</dbReference>
<dbReference type="InterPro" id="IPR044278">
    <property type="entry name" value="BHLH95-like"/>
</dbReference>
<dbReference type="SUPFAM" id="SSF55021">
    <property type="entry name" value="ACT-like"/>
    <property type="match status" value="1"/>
</dbReference>
<evidence type="ECO:0000256" key="6">
    <source>
        <dbReference type="SAM" id="MobiDB-lite"/>
    </source>
</evidence>
<dbReference type="InterPro" id="IPR036638">
    <property type="entry name" value="HLH_DNA-bd_sf"/>
</dbReference>
<evidence type="ECO:0000256" key="3">
    <source>
        <dbReference type="ARBA" id="ARBA00023163"/>
    </source>
</evidence>
<dbReference type="EMBL" id="JBJUIK010000001">
    <property type="protein sequence ID" value="KAL3538864.1"/>
    <property type="molecule type" value="Genomic_DNA"/>
</dbReference>
<keyword evidence="4" id="KW-0539">Nucleus</keyword>
<dbReference type="Proteomes" id="UP001630127">
    <property type="component" value="Unassembled WGS sequence"/>
</dbReference>
<accession>A0ABD3B711</accession>
<keyword evidence="2" id="KW-0805">Transcription regulation</keyword>
<feature type="compositionally biased region" description="Polar residues" evidence="6">
    <location>
        <begin position="23"/>
        <end position="35"/>
    </location>
</feature>
<dbReference type="InterPro" id="IPR045865">
    <property type="entry name" value="ACT-like_dom_sf"/>
</dbReference>
<reference evidence="8 9" key="1">
    <citation type="submission" date="2024-11" db="EMBL/GenBank/DDBJ databases">
        <title>A near-complete genome assembly of Cinchona calisaya.</title>
        <authorList>
            <person name="Lian D.C."/>
            <person name="Zhao X.W."/>
            <person name="Wei L."/>
        </authorList>
    </citation>
    <scope>NUCLEOTIDE SEQUENCE [LARGE SCALE GENOMIC DNA]</scope>
    <source>
        <tissue evidence="8">Nenye</tissue>
    </source>
</reference>
<dbReference type="InterPro" id="IPR045239">
    <property type="entry name" value="bHLH95_bHLH"/>
</dbReference>
<evidence type="ECO:0000256" key="4">
    <source>
        <dbReference type="ARBA" id="ARBA00023242"/>
    </source>
</evidence>
<feature type="domain" description="BHLH" evidence="7">
    <location>
        <begin position="85"/>
        <end position="135"/>
    </location>
</feature>
<dbReference type="Pfam" id="PF22754">
    <property type="entry name" value="bHLH-TF_ACT-like_plant"/>
    <property type="match status" value="1"/>
</dbReference>
<evidence type="ECO:0000256" key="1">
    <source>
        <dbReference type="ARBA" id="ARBA00004123"/>
    </source>
</evidence>
<feature type="coiled-coil region" evidence="5">
    <location>
        <begin position="125"/>
        <end position="152"/>
    </location>
</feature>
<evidence type="ECO:0000256" key="2">
    <source>
        <dbReference type="ARBA" id="ARBA00023015"/>
    </source>
</evidence>
<dbReference type="CDD" id="cd11393">
    <property type="entry name" value="bHLH_AtbHLH_like"/>
    <property type="match status" value="1"/>
</dbReference>
<comment type="caution">
    <text evidence="8">The sequence shown here is derived from an EMBL/GenBank/DDBJ whole genome shotgun (WGS) entry which is preliminary data.</text>
</comment>
<comment type="subcellular location">
    <subcellularLocation>
        <location evidence="1">Nucleus</location>
    </subcellularLocation>
</comment>
<dbReference type="PROSITE" id="PS50888">
    <property type="entry name" value="BHLH"/>
    <property type="match status" value="1"/>
</dbReference>
<dbReference type="SMART" id="SM00353">
    <property type="entry name" value="HLH"/>
    <property type="match status" value="1"/>
</dbReference>
<keyword evidence="5" id="KW-0175">Coiled coil</keyword>
<evidence type="ECO:0000256" key="5">
    <source>
        <dbReference type="SAM" id="Coils"/>
    </source>
</evidence>
<dbReference type="InterPro" id="IPR054502">
    <property type="entry name" value="bHLH-TF_ACT-like_plant"/>
</dbReference>
<gene>
    <name evidence="8" type="ORF">ACH5RR_002230</name>
</gene>
<dbReference type="GO" id="GO:0005634">
    <property type="term" value="C:nucleus"/>
    <property type="evidence" value="ECO:0007669"/>
    <property type="project" value="UniProtKB-SubCell"/>
</dbReference>
<evidence type="ECO:0000259" key="7">
    <source>
        <dbReference type="PROSITE" id="PS50888"/>
    </source>
</evidence>
<evidence type="ECO:0000313" key="8">
    <source>
        <dbReference type="EMBL" id="KAL3538864.1"/>
    </source>
</evidence>
<organism evidence="8 9">
    <name type="scientific">Cinchona calisaya</name>
    <dbReference type="NCBI Taxonomy" id="153742"/>
    <lineage>
        <taxon>Eukaryota</taxon>
        <taxon>Viridiplantae</taxon>
        <taxon>Streptophyta</taxon>
        <taxon>Embryophyta</taxon>
        <taxon>Tracheophyta</taxon>
        <taxon>Spermatophyta</taxon>
        <taxon>Magnoliopsida</taxon>
        <taxon>eudicotyledons</taxon>
        <taxon>Gunneridae</taxon>
        <taxon>Pentapetalae</taxon>
        <taxon>asterids</taxon>
        <taxon>lamiids</taxon>
        <taxon>Gentianales</taxon>
        <taxon>Rubiaceae</taxon>
        <taxon>Cinchonoideae</taxon>
        <taxon>Cinchoneae</taxon>
        <taxon>Cinchona</taxon>
    </lineage>
</organism>
<dbReference type="PANTHER" id="PTHR46772">
    <property type="entry name" value="BHLH DOMAIN-CONTAINING PROTEIN"/>
    <property type="match status" value="1"/>
</dbReference>
<keyword evidence="9" id="KW-1185">Reference proteome</keyword>
<keyword evidence="3" id="KW-0804">Transcription</keyword>